<evidence type="ECO:0000313" key="3">
    <source>
        <dbReference type="Proteomes" id="UP000238634"/>
    </source>
</evidence>
<reference evidence="2 3" key="2">
    <citation type="submission" date="2018-03" db="EMBL/GenBank/DDBJ databases">
        <title>The ancient ancestry and fast evolution of plastids.</title>
        <authorList>
            <person name="Moore K.R."/>
            <person name="Magnabosco C."/>
            <person name="Momper L."/>
            <person name="Gold D.A."/>
            <person name="Bosak T."/>
            <person name="Fournier G.P."/>
        </authorList>
    </citation>
    <scope>NUCLEOTIDE SEQUENCE [LARGE SCALE GENOMIC DNA]</scope>
    <source>
        <strain evidence="2 3">ULC007</strain>
    </source>
</reference>
<feature type="transmembrane region" description="Helical" evidence="1">
    <location>
        <begin position="91"/>
        <end position="119"/>
    </location>
</feature>
<evidence type="ECO:0000313" key="2">
    <source>
        <dbReference type="EMBL" id="PSB20721.1"/>
    </source>
</evidence>
<feature type="transmembrane region" description="Helical" evidence="1">
    <location>
        <begin position="324"/>
        <end position="346"/>
    </location>
</feature>
<dbReference type="InterPro" id="IPR044200">
    <property type="entry name" value="At5g03900-like"/>
</dbReference>
<dbReference type="STRING" id="1920490.GCA_001895925_02755"/>
<gene>
    <name evidence="2" type="ORF">C7B65_07355</name>
</gene>
<dbReference type="PANTHER" id="PTHR47380:SF4">
    <property type="entry name" value="OS02G0533000 PROTEIN"/>
    <property type="match status" value="1"/>
</dbReference>
<proteinExistence type="predicted"/>
<evidence type="ECO:0000256" key="1">
    <source>
        <dbReference type="SAM" id="Phobius"/>
    </source>
</evidence>
<dbReference type="EMBL" id="PVWG01000005">
    <property type="protein sequence ID" value="PSB20721.1"/>
    <property type="molecule type" value="Genomic_DNA"/>
</dbReference>
<dbReference type="OrthoDB" id="5501559at2"/>
<keyword evidence="3" id="KW-1185">Reference proteome</keyword>
<organism evidence="2 3">
    <name type="scientific">Phormidesmis priestleyi ULC007</name>
    <dbReference type="NCBI Taxonomy" id="1920490"/>
    <lineage>
        <taxon>Bacteria</taxon>
        <taxon>Bacillati</taxon>
        <taxon>Cyanobacteriota</taxon>
        <taxon>Cyanophyceae</taxon>
        <taxon>Leptolyngbyales</taxon>
        <taxon>Leptolyngbyaceae</taxon>
        <taxon>Phormidesmis</taxon>
    </lineage>
</organism>
<accession>A0A2T1DJT6</accession>
<protein>
    <submittedName>
        <fullName evidence="2">Uncharacterized protein</fullName>
    </submittedName>
</protein>
<dbReference type="PANTHER" id="PTHR47380">
    <property type="entry name" value="OS02G0533000 PROTEIN"/>
    <property type="match status" value="1"/>
</dbReference>
<dbReference type="Proteomes" id="UP000238634">
    <property type="component" value="Unassembled WGS sequence"/>
</dbReference>
<comment type="caution">
    <text evidence="2">The sequence shown here is derived from an EMBL/GenBank/DDBJ whole genome shotgun (WGS) entry which is preliminary data.</text>
</comment>
<name>A0A2T1DJT6_9CYAN</name>
<keyword evidence="1" id="KW-0472">Membrane</keyword>
<sequence length="430" mass="48257">MTPDPAIVKAVERLDYRVTVGDVAAQAGLDVNLAERGLLVLASAAGGQLQVAESGEVVYLFSQDFQTVLRNKFFQLQVKEWLDRIWQSVFYLIRISFGIVLMVLIALAIVAIIILVLAVNSSRDDNNDNGGGIGMPNMGFPDLFWIFYPNYYDRYDRPSPRRRNQGTTGDINFLEAVFSFLFGDGNPNADLEERRWQAIATVIRNNRGAVIAEQVAPFLDDVGTGYDQEYEQYMLPVLARFNGRPEVSPEGQIVYHFPDLQTTVVEPRRKSVADYLQEYRYVFSRASRGQKIAAASLGALLLALAIVLNVWLSGGIALVGAADTFVRAIAVLSLGYSAAYLSVPLIRNFWIGLRNRKISDRNGERQQRARLLEQADPTIAQKLSYAQQFAAETVIHDDDLIYTTERDLIDQESDRSAQIDAEWQKRLESE</sequence>
<reference evidence="2 3" key="1">
    <citation type="submission" date="2018-02" db="EMBL/GenBank/DDBJ databases">
        <authorList>
            <person name="Cohen D.B."/>
            <person name="Kent A.D."/>
        </authorList>
    </citation>
    <scope>NUCLEOTIDE SEQUENCE [LARGE SCALE GENOMIC DNA]</scope>
    <source>
        <strain evidence="2 3">ULC007</strain>
    </source>
</reference>
<dbReference type="AlphaFoldDB" id="A0A2T1DJT6"/>
<keyword evidence="1" id="KW-0812">Transmembrane</keyword>
<feature type="transmembrane region" description="Helical" evidence="1">
    <location>
        <begin position="292"/>
        <end position="312"/>
    </location>
</feature>
<keyword evidence="1" id="KW-1133">Transmembrane helix</keyword>